<organism evidence="1 2">
    <name type="scientific">Stephania cephalantha</name>
    <dbReference type="NCBI Taxonomy" id="152367"/>
    <lineage>
        <taxon>Eukaryota</taxon>
        <taxon>Viridiplantae</taxon>
        <taxon>Streptophyta</taxon>
        <taxon>Embryophyta</taxon>
        <taxon>Tracheophyta</taxon>
        <taxon>Spermatophyta</taxon>
        <taxon>Magnoliopsida</taxon>
        <taxon>Ranunculales</taxon>
        <taxon>Menispermaceae</taxon>
        <taxon>Menispermoideae</taxon>
        <taxon>Cissampelideae</taxon>
        <taxon>Stephania</taxon>
    </lineage>
</organism>
<name>A0AAP0PE13_9MAGN</name>
<reference evidence="1 2" key="1">
    <citation type="submission" date="2024-01" db="EMBL/GenBank/DDBJ databases">
        <title>Genome assemblies of Stephania.</title>
        <authorList>
            <person name="Yang L."/>
        </authorList>
    </citation>
    <scope>NUCLEOTIDE SEQUENCE [LARGE SCALE GENOMIC DNA]</scope>
    <source>
        <strain evidence="1">JXDWG</strain>
        <tissue evidence="1">Leaf</tissue>
    </source>
</reference>
<keyword evidence="2" id="KW-1185">Reference proteome</keyword>
<sequence>MRKSCLCNQIYDSEETVSAATSKSVESNEFSIVYEYLSEPEETLEVSSQELDITIAQSTYDEVEKSFQKGQRSRIKRTKKTNLWYLFVLKVPNELPILKEGVHVALPEAIDAPFVDDVSKGEGIT</sequence>
<dbReference type="AlphaFoldDB" id="A0AAP0PE13"/>
<accession>A0AAP0PE13</accession>
<protein>
    <submittedName>
        <fullName evidence="1">Uncharacterized protein</fullName>
    </submittedName>
</protein>
<dbReference type="EMBL" id="JBBNAG010000004">
    <property type="protein sequence ID" value="KAK9140677.1"/>
    <property type="molecule type" value="Genomic_DNA"/>
</dbReference>
<evidence type="ECO:0000313" key="2">
    <source>
        <dbReference type="Proteomes" id="UP001419268"/>
    </source>
</evidence>
<gene>
    <name evidence="1" type="ORF">Scep_010358</name>
</gene>
<dbReference type="Proteomes" id="UP001419268">
    <property type="component" value="Unassembled WGS sequence"/>
</dbReference>
<comment type="caution">
    <text evidence="1">The sequence shown here is derived from an EMBL/GenBank/DDBJ whole genome shotgun (WGS) entry which is preliminary data.</text>
</comment>
<evidence type="ECO:0000313" key="1">
    <source>
        <dbReference type="EMBL" id="KAK9140677.1"/>
    </source>
</evidence>
<proteinExistence type="predicted"/>